<keyword evidence="3" id="KW-1185">Reference proteome</keyword>
<evidence type="ECO:0000313" key="2">
    <source>
        <dbReference type="EMBL" id="KAK7489017.1"/>
    </source>
</evidence>
<dbReference type="SUPFAM" id="SSF51197">
    <property type="entry name" value="Clavaminate synthase-like"/>
    <property type="match status" value="1"/>
</dbReference>
<dbReference type="Proteomes" id="UP001519460">
    <property type="component" value="Unassembled WGS sequence"/>
</dbReference>
<organism evidence="2 3">
    <name type="scientific">Batillaria attramentaria</name>
    <dbReference type="NCBI Taxonomy" id="370345"/>
    <lineage>
        <taxon>Eukaryota</taxon>
        <taxon>Metazoa</taxon>
        <taxon>Spiralia</taxon>
        <taxon>Lophotrochozoa</taxon>
        <taxon>Mollusca</taxon>
        <taxon>Gastropoda</taxon>
        <taxon>Caenogastropoda</taxon>
        <taxon>Sorbeoconcha</taxon>
        <taxon>Cerithioidea</taxon>
        <taxon>Batillariidae</taxon>
        <taxon>Batillaria</taxon>
    </lineage>
</organism>
<dbReference type="EMBL" id="JACVVK020000143">
    <property type="protein sequence ID" value="KAK7489017.1"/>
    <property type="molecule type" value="Genomic_DNA"/>
</dbReference>
<name>A0ABD0KP95_9CAEN</name>
<comment type="caution">
    <text evidence="2">The sequence shown here is derived from an EMBL/GenBank/DDBJ whole genome shotgun (WGS) entry which is preliminary data.</text>
</comment>
<accession>A0ABD0KP95</accession>
<feature type="domain" description="Isopenicillin N synthase-like Fe(2+) 2OG dioxygenase" evidence="1">
    <location>
        <begin position="2"/>
        <end position="49"/>
    </location>
</feature>
<reference evidence="2 3" key="1">
    <citation type="journal article" date="2023" name="Sci. Data">
        <title>Genome assembly of the Korean intertidal mud-creeper Batillaria attramentaria.</title>
        <authorList>
            <person name="Patra A.K."/>
            <person name="Ho P.T."/>
            <person name="Jun S."/>
            <person name="Lee S.J."/>
            <person name="Kim Y."/>
            <person name="Won Y.J."/>
        </authorList>
    </citation>
    <scope>NUCLEOTIDE SEQUENCE [LARGE SCALE GENOMIC DNA]</scope>
    <source>
        <strain evidence="2">Wonlab-2016</strain>
    </source>
</reference>
<dbReference type="Gene3D" id="2.60.120.330">
    <property type="entry name" value="B-lactam Antibiotic, Isopenicillin N Synthase, Chain"/>
    <property type="match status" value="1"/>
</dbReference>
<dbReference type="InterPro" id="IPR044861">
    <property type="entry name" value="IPNS-like_FE2OG_OXY"/>
</dbReference>
<proteinExistence type="predicted"/>
<dbReference type="InterPro" id="IPR027443">
    <property type="entry name" value="IPNS-like_sf"/>
</dbReference>
<gene>
    <name evidence="2" type="ORF">BaRGS_00019678</name>
</gene>
<dbReference type="PANTHER" id="PTHR47990">
    <property type="entry name" value="2-OXOGLUTARATE (2OG) AND FE(II)-DEPENDENT OXYGENASE SUPERFAMILY PROTEIN-RELATED"/>
    <property type="match status" value="1"/>
</dbReference>
<evidence type="ECO:0000259" key="1">
    <source>
        <dbReference type="Pfam" id="PF03171"/>
    </source>
</evidence>
<dbReference type="AlphaFoldDB" id="A0ABD0KP95"/>
<dbReference type="InterPro" id="IPR050231">
    <property type="entry name" value="Iron_ascorbate_oxido_reductase"/>
</dbReference>
<protein>
    <recommendedName>
        <fullName evidence="1">Isopenicillin N synthase-like Fe(2+) 2OG dioxygenase domain-containing protein</fullName>
    </recommendedName>
</protein>
<evidence type="ECO:0000313" key="3">
    <source>
        <dbReference type="Proteomes" id="UP001519460"/>
    </source>
</evidence>
<dbReference type="Pfam" id="PF03171">
    <property type="entry name" value="2OG-FeII_Oxy"/>
    <property type="match status" value="1"/>
</dbReference>
<sequence length="107" mass="12388">MDVPCRPNSLVMNIGDMLSAMSGGRFKATRHRVVDTGVDRYSIPFFFEPNYRADITRVMPWPEEESLPVQSEQVVANKHYGPWLIEKMRSFAEYREILDSFTSTIRA</sequence>